<comment type="caution">
    <text evidence="4">The sequence shown here is derived from an EMBL/GenBank/DDBJ whole genome shotgun (WGS) entry which is preliminary data.</text>
</comment>
<dbReference type="Proteomes" id="UP001596523">
    <property type="component" value="Unassembled WGS sequence"/>
</dbReference>
<proteinExistence type="predicted"/>
<feature type="region of interest" description="Disordered" evidence="1">
    <location>
        <begin position="183"/>
        <end position="218"/>
    </location>
</feature>
<name>A0ABW2JEM5_9ACTN</name>
<keyword evidence="2" id="KW-1133">Transmembrane helix</keyword>
<evidence type="ECO:0000313" key="5">
    <source>
        <dbReference type="Proteomes" id="UP001596523"/>
    </source>
</evidence>
<accession>A0ABW2JEM5</accession>
<dbReference type="RefSeq" id="WP_381828945.1">
    <property type="nucleotide sequence ID" value="NZ_JBHTCF010000003.1"/>
</dbReference>
<keyword evidence="2" id="KW-0812">Transmembrane</keyword>
<gene>
    <name evidence="4" type="ORF">ACFQVC_09685</name>
</gene>
<protein>
    <recommendedName>
        <fullName evidence="6">TPM domain-containing protein</fullName>
    </recommendedName>
</protein>
<dbReference type="EMBL" id="JBHTCF010000003">
    <property type="protein sequence ID" value="MFC7304481.1"/>
    <property type="molecule type" value="Genomic_DNA"/>
</dbReference>
<evidence type="ECO:0000256" key="2">
    <source>
        <dbReference type="SAM" id="Phobius"/>
    </source>
</evidence>
<keyword evidence="3" id="KW-0732">Signal</keyword>
<sequence>MSSDVRRLSSGVGRRLAGAVLAFAAAVAGPLTVACGTAAAADSPGQKIADALRKDPVYVDPSYAGAVRPQQRERLTRQIEKTELPIKVALVPLVKGDAFGGDPDVLARVVHDRLGADDLVLITTSDLGDWLSGYEWPGEKHQASAAVNAVGHLEEMDDAGLAARVAKAVELVDEGNGKKVYEDATADLNDPGPGSTDGSSGGSSGAGDTAASDDGFPWPAAGAGTGAVLLVGAVGYALRRRRRGGRALSAPGAPFASPQAVYAAARAADEAELRRRAEAEILALSEAVQEAETADASEESTARVLWALDAYDAANTVLAGARGVADLAGVLALVAEGRDALSGADAAGPGHPLCFFNPLHGRAVRRLRWRPLGRRRQLDVAGCAECVAAVRARRAPEVLTDRTDEGREVPYFEVPADRSVWAATGYGSLVRDGLAGRVARGDFSRGRTRE</sequence>
<evidence type="ECO:0000256" key="3">
    <source>
        <dbReference type="SAM" id="SignalP"/>
    </source>
</evidence>
<evidence type="ECO:0008006" key="6">
    <source>
        <dbReference type="Google" id="ProtNLM"/>
    </source>
</evidence>
<keyword evidence="2" id="KW-0472">Membrane</keyword>
<feature type="compositionally biased region" description="Low complexity" evidence="1">
    <location>
        <begin position="206"/>
        <end position="218"/>
    </location>
</feature>
<feature type="signal peptide" evidence="3">
    <location>
        <begin position="1"/>
        <end position="40"/>
    </location>
</feature>
<evidence type="ECO:0000313" key="4">
    <source>
        <dbReference type="EMBL" id="MFC7304481.1"/>
    </source>
</evidence>
<feature type="transmembrane region" description="Helical" evidence="2">
    <location>
        <begin position="218"/>
        <end position="238"/>
    </location>
</feature>
<keyword evidence="5" id="KW-1185">Reference proteome</keyword>
<dbReference type="PROSITE" id="PS51257">
    <property type="entry name" value="PROKAR_LIPOPROTEIN"/>
    <property type="match status" value="1"/>
</dbReference>
<organism evidence="4 5">
    <name type="scientific">Streptomyces monticola</name>
    <dbReference type="NCBI Taxonomy" id="2666263"/>
    <lineage>
        <taxon>Bacteria</taxon>
        <taxon>Bacillati</taxon>
        <taxon>Actinomycetota</taxon>
        <taxon>Actinomycetes</taxon>
        <taxon>Kitasatosporales</taxon>
        <taxon>Streptomycetaceae</taxon>
        <taxon>Streptomyces</taxon>
    </lineage>
</organism>
<reference evidence="5" key="1">
    <citation type="journal article" date="2019" name="Int. J. Syst. Evol. Microbiol.">
        <title>The Global Catalogue of Microorganisms (GCM) 10K type strain sequencing project: providing services to taxonomists for standard genome sequencing and annotation.</title>
        <authorList>
            <consortium name="The Broad Institute Genomics Platform"/>
            <consortium name="The Broad Institute Genome Sequencing Center for Infectious Disease"/>
            <person name="Wu L."/>
            <person name="Ma J."/>
        </authorList>
    </citation>
    <scope>NUCLEOTIDE SEQUENCE [LARGE SCALE GENOMIC DNA]</scope>
    <source>
        <strain evidence="5">SYNS20</strain>
    </source>
</reference>
<feature type="chain" id="PRO_5046872351" description="TPM domain-containing protein" evidence="3">
    <location>
        <begin position="41"/>
        <end position="450"/>
    </location>
</feature>
<evidence type="ECO:0000256" key="1">
    <source>
        <dbReference type="SAM" id="MobiDB-lite"/>
    </source>
</evidence>